<dbReference type="AlphaFoldDB" id="A0AAV4T5V0"/>
<name>A0AAV4T5V0_9ARAC</name>
<evidence type="ECO:0000313" key="2">
    <source>
        <dbReference type="Proteomes" id="UP001054837"/>
    </source>
</evidence>
<dbReference type="Proteomes" id="UP001054837">
    <property type="component" value="Unassembled WGS sequence"/>
</dbReference>
<organism evidence="1 2">
    <name type="scientific">Caerostris darwini</name>
    <dbReference type="NCBI Taxonomy" id="1538125"/>
    <lineage>
        <taxon>Eukaryota</taxon>
        <taxon>Metazoa</taxon>
        <taxon>Ecdysozoa</taxon>
        <taxon>Arthropoda</taxon>
        <taxon>Chelicerata</taxon>
        <taxon>Arachnida</taxon>
        <taxon>Araneae</taxon>
        <taxon>Araneomorphae</taxon>
        <taxon>Entelegynae</taxon>
        <taxon>Araneoidea</taxon>
        <taxon>Araneidae</taxon>
        <taxon>Caerostris</taxon>
    </lineage>
</organism>
<reference evidence="1 2" key="1">
    <citation type="submission" date="2021-06" db="EMBL/GenBank/DDBJ databases">
        <title>Caerostris darwini draft genome.</title>
        <authorList>
            <person name="Kono N."/>
            <person name="Arakawa K."/>
        </authorList>
    </citation>
    <scope>NUCLEOTIDE SEQUENCE [LARGE SCALE GENOMIC DNA]</scope>
</reference>
<gene>
    <name evidence="1" type="ORF">CDAR_372491</name>
</gene>
<evidence type="ECO:0000313" key="1">
    <source>
        <dbReference type="EMBL" id="GIY41968.1"/>
    </source>
</evidence>
<accession>A0AAV4T5V0</accession>
<dbReference type="EMBL" id="BPLQ01009134">
    <property type="protein sequence ID" value="GIY41968.1"/>
    <property type="molecule type" value="Genomic_DNA"/>
</dbReference>
<sequence length="71" mass="8260">MEQPFLPRVSRKNPKEKEVVYREARKEGDKTNGQIGNPKITVFVHIGGNFNRFNFKHSVGADVTLLKRRMF</sequence>
<comment type="caution">
    <text evidence="1">The sequence shown here is derived from an EMBL/GenBank/DDBJ whole genome shotgun (WGS) entry which is preliminary data.</text>
</comment>
<protein>
    <submittedName>
        <fullName evidence="1">Uncharacterized protein</fullName>
    </submittedName>
</protein>
<proteinExistence type="predicted"/>
<keyword evidence="2" id="KW-1185">Reference proteome</keyword>